<comment type="caution">
    <text evidence="6">The sequence shown here is derived from an EMBL/GenBank/DDBJ whole genome shotgun (WGS) entry which is preliminary data.</text>
</comment>
<evidence type="ECO:0000256" key="4">
    <source>
        <dbReference type="ARBA" id="ARBA00047208"/>
    </source>
</evidence>
<evidence type="ECO:0000256" key="2">
    <source>
        <dbReference type="ARBA" id="ARBA00023277"/>
    </source>
</evidence>
<dbReference type="AlphaFoldDB" id="A0A6F9XS71"/>
<evidence type="ECO:0000313" key="6">
    <source>
        <dbReference type="EMBL" id="GET08082.1"/>
    </source>
</evidence>
<keyword evidence="1" id="KW-0456">Lyase</keyword>
<reference evidence="6" key="1">
    <citation type="submission" date="2019-10" db="EMBL/GenBank/DDBJ databases">
        <title>Lactobacillus agilis SY111 Whole Genome Sequencing Project.</title>
        <authorList>
            <person name="Suzuki S."/>
            <person name="Endo A."/>
            <person name="Maeno S."/>
            <person name="Shiwa Y."/>
            <person name="Matsutani M."/>
            <person name="Kajikawa A."/>
        </authorList>
    </citation>
    <scope>NUCLEOTIDE SEQUENCE</scope>
    <source>
        <strain evidence="6">SY111</strain>
    </source>
</reference>
<comment type="similarity">
    <text evidence="3">Belongs to the C-glycoside deglycosidase beta subunit family.</text>
</comment>
<dbReference type="Pfam" id="PF19906">
    <property type="entry name" value="CGDB"/>
    <property type="match status" value="1"/>
</dbReference>
<name>A0A6F9XS71_9LACO</name>
<sequence length="143" mass="16199">MLEQDVIQTRGFHNLIENGIITGFQICVRSDYYRGIWLSQLRVGKLIVDGISYPEEMIRCEVNGKEYTIAEMKHESNIFWNILDVAKIKVKKAGGLSQGFHTVVVRFAASCSYMPPILDRFDGEGDDVSFNGGTYVKDKMIIV</sequence>
<evidence type="ECO:0000259" key="5">
    <source>
        <dbReference type="Pfam" id="PF19906"/>
    </source>
</evidence>
<accession>A0A6F9XS71</accession>
<gene>
    <name evidence="6" type="ORF">SY111_07060</name>
</gene>
<dbReference type="GO" id="GO:0016829">
    <property type="term" value="F:lyase activity"/>
    <property type="evidence" value="ECO:0007669"/>
    <property type="project" value="UniProtKB-KW"/>
</dbReference>
<dbReference type="RefSeq" id="WP_172585810.1">
    <property type="nucleotide sequence ID" value="NZ_BLAN01000053.1"/>
</dbReference>
<proteinExistence type="inferred from homology"/>
<feature type="domain" description="C-glycoside deglycosidase beta subunit" evidence="5">
    <location>
        <begin position="2"/>
        <end position="113"/>
    </location>
</feature>
<keyword evidence="2" id="KW-0119">Carbohydrate metabolism</keyword>
<protein>
    <recommendedName>
        <fullName evidence="4">C-deglycosylation enzyme beta subunit</fullName>
    </recommendedName>
</protein>
<organism evidence="6">
    <name type="scientific">Ligilactobacillus agilis</name>
    <dbReference type="NCBI Taxonomy" id="1601"/>
    <lineage>
        <taxon>Bacteria</taxon>
        <taxon>Bacillati</taxon>
        <taxon>Bacillota</taxon>
        <taxon>Bacilli</taxon>
        <taxon>Lactobacillales</taxon>
        <taxon>Lactobacillaceae</taxon>
        <taxon>Ligilactobacillus</taxon>
    </lineage>
</organism>
<evidence type="ECO:0000256" key="1">
    <source>
        <dbReference type="ARBA" id="ARBA00023239"/>
    </source>
</evidence>
<dbReference type="Proteomes" id="UP000494178">
    <property type="component" value="Unassembled WGS sequence"/>
</dbReference>
<evidence type="ECO:0000256" key="3">
    <source>
        <dbReference type="ARBA" id="ARBA00046336"/>
    </source>
</evidence>
<dbReference type="InterPro" id="IPR045959">
    <property type="entry name" value="CGDB"/>
</dbReference>
<dbReference type="EMBL" id="BLAN01000053">
    <property type="protein sequence ID" value="GET08082.1"/>
    <property type="molecule type" value="Genomic_DNA"/>
</dbReference>